<dbReference type="NCBIfam" id="NF005294">
    <property type="entry name" value="PRK06819.1"/>
    <property type="match status" value="1"/>
</dbReference>
<dbReference type="Gene3D" id="3.30.70.2120">
    <property type="match status" value="1"/>
</dbReference>
<dbReference type="InterPro" id="IPR001492">
    <property type="entry name" value="Flagellin"/>
</dbReference>
<feature type="domain" description="Flagellin N-terminal" evidence="5">
    <location>
        <begin position="5"/>
        <end position="143"/>
    </location>
</feature>
<dbReference type="PANTHER" id="PTHR42792:SF2">
    <property type="entry name" value="FLAGELLIN"/>
    <property type="match status" value="1"/>
</dbReference>
<dbReference type="STRING" id="1304275.C41B8_06937"/>
<keyword evidence="7" id="KW-0966">Cell projection</keyword>
<keyword evidence="2 4" id="KW-0964">Secreted</keyword>
<gene>
    <name evidence="7" type="ORF">C41B8_06937</name>
</gene>
<dbReference type="Gene3D" id="6.10.10.10">
    <property type="entry name" value="Flagellar export chaperone, C-terminal domain"/>
    <property type="match status" value="1"/>
</dbReference>
<keyword evidence="8" id="KW-1185">Reference proteome</keyword>
<comment type="similarity">
    <text evidence="1 4">Belongs to the bacterial flagellin family.</text>
</comment>
<comment type="function">
    <text evidence="4">Flagellin is the subunit protein which polymerizes to form the filaments of bacterial flagella.</text>
</comment>
<keyword evidence="7" id="KW-0969">Cilium</keyword>
<evidence type="ECO:0000313" key="8">
    <source>
        <dbReference type="Proteomes" id="UP000028302"/>
    </source>
</evidence>
<evidence type="ECO:0000256" key="1">
    <source>
        <dbReference type="ARBA" id="ARBA00005709"/>
    </source>
</evidence>
<dbReference type="Gene3D" id="1.20.1330.10">
    <property type="entry name" value="f41 fragment of flagellin, N-terminal domain"/>
    <property type="match status" value="1"/>
</dbReference>
<dbReference type="EMBL" id="APNK01000007">
    <property type="protein sequence ID" value="KEZ78010.1"/>
    <property type="molecule type" value="Genomic_DNA"/>
</dbReference>
<dbReference type="GO" id="GO:0009288">
    <property type="term" value="C:bacterial-type flagellum"/>
    <property type="evidence" value="ECO:0007669"/>
    <property type="project" value="UniProtKB-SubCell"/>
</dbReference>
<dbReference type="InterPro" id="IPR001029">
    <property type="entry name" value="Flagellin_N"/>
</dbReference>
<dbReference type="OrthoDB" id="9796789at2"/>
<dbReference type="GO" id="GO:0005198">
    <property type="term" value="F:structural molecule activity"/>
    <property type="evidence" value="ECO:0007669"/>
    <property type="project" value="UniProtKB-UniRule"/>
</dbReference>
<evidence type="ECO:0000256" key="3">
    <source>
        <dbReference type="ARBA" id="ARBA00023143"/>
    </source>
</evidence>
<dbReference type="GO" id="GO:0005576">
    <property type="term" value="C:extracellular region"/>
    <property type="evidence" value="ECO:0007669"/>
    <property type="project" value="UniProtKB-SubCell"/>
</dbReference>
<evidence type="ECO:0000256" key="4">
    <source>
        <dbReference type="RuleBase" id="RU362073"/>
    </source>
</evidence>
<accession>A0A084IMS6</accession>
<evidence type="ECO:0000256" key="2">
    <source>
        <dbReference type="ARBA" id="ARBA00022525"/>
    </source>
</evidence>
<dbReference type="SUPFAM" id="SSF64518">
    <property type="entry name" value="Phase 1 flagellin"/>
    <property type="match status" value="1"/>
</dbReference>
<dbReference type="RefSeq" id="WP_037335937.1">
    <property type="nucleotide sequence ID" value="NZ_APNK01000007.1"/>
</dbReference>
<sequence length="372" mass="38110">MAFTVNTNTLSLTAQNNLRQSQNQLNTAITRLSSGSKINSAKDDAAGEAIANRMSSQINGLNQASANANDGISLAQTAEGALDQVNSNLQRIRSLTVQAQNGTNSSSDLKSIQDEIGARMDEIDRISGQTEFNGKKILNSSQTVSLQVGANDGQTISLSLQNVDTTTLGLSGFSVTGNATATTSDALARASDGDTVTVGDSGTQYTYSAANNNWDDGSGTTLSASDLASQVDASSTDSTGNLAAASGAVTFAAGNGQVKDSANNVLSVASNGTLTTSANPSTANPLDTLDNAISKIDSFRSALGASQNRLDSAINNISSTTTNLSSARSRIEDTDYASEVSAMSKAQILQQAGTSVLAQANRSNQGVLSLLQ</sequence>
<dbReference type="AlphaFoldDB" id="A0A084IMS6"/>
<dbReference type="PANTHER" id="PTHR42792">
    <property type="entry name" value="FLAGELLIN"/>
    <property type="match status" value="1"/>
</dbReference>
<organism evidence="7 8">
    <name type="scientific">Salinisphaera hydrothermalis (strain C41B8)</name>
    <dbReference type="NCBI Taxonomy" id="1304275"/>
    <lineage>
        <taxon>Bacteria</taxon>
        <taxon>Pseudomonadati</taxon>
        <taxon>Pseudomonadota</taxon>
        <taxon>Gammaproteobacteria</taxon>
        <taxon>Salinisphaerales</taxon>
        <taxon>Salinisphaeraceae</taxon>
        <taxon>Salinisphaera</taxon>
    </lineage>
</organism>
<dbReference type="InterPro" id="IPR046358">
    <property type="entry name" value="Flagellin_C"/>
</dbReference>
<keyword evidence="7" id="KW-0282">Flagellum</keyword>
<evidence type="ECO:0000259" key="6">
    <source>
        <dbReference type="Pfam" id="PF00700"/>
    </source>
</evidence>
<evidence type="ECO:0000313" key="7">
    <source>
        <dbReference type="EMBL" id="KEZ78010.1"/>
    </source>
</evidence>
<proteinExistence type="inferred from homology"/>
<evidence type="ECO:0000259" key="5">
    <source>
        <dbReference type="Pfam" id="PF00669"/>
    </source>
</evidence>
<dbReference type="PATRIC" id="fig|1304275.5.peg.1419"/>
<keyword evidence="3 4" id="KW-0975">Bacterial flagellum</keyword>
<comment type="subcellular location">
    <subcellularLocation>
        <location evidence="4">Secreted</location>
    </subcellularLocation>
    <subcellularLocation>
        <location evidence="4">Bacterial flagellum</location>
    </subcellularLocation>
</comment>
<comment type="caution">
    <text evidence="7">The sequence shown here is derived from an EMBL/GenBank/DDBJ whole genome shotgun (WGS) entry which is preliminary data.</text>
</comment>
<dbReference type="Proteomes" id="UP000028302">
    <property type="component" value="Unassembled WGS sequence"/>
</dbReference>
<protein>
    <recommendedName>
        <fullName evidence="4">Flagellin</fullName>
    </recommendedName>
</protein>
<name>A0A084IMS6_SALHC</name>
<dbReference type="PRINTS" id="PR00207">
    <property type="entry name" value="FLAGELLIN"/>
</dbReference>
<dbReference type="Pfam" id="PF00700">
    <property type="entry name" value="Flagellin_C"/>
    <property type="match status" value="1"/>
</dbReference>
<dbReference type="InterPro" id="IPR042187">
    <property type="entry name" value="Flagellin_C_sub2"/>
</dbReference>
<reference evidence="7 8" key="1">
    <citation type="submission" date="2013-03" db="EMBL/GenBank/DDBJ databases">
        <title>Salinisphaera hydrothermalis C41B8 Genome Sequencing.</title>
        <authorList>
            <person name="Li C."/>
            <person name="Lai Q."/>
            <person name="Shao Z."/>
        </authorList>
    </citation>
    <scope>NUCLEOTIDE SEQUENCE [LARGE SCALE GENOMIC DNA]</scope>
    <source>
        <strain evidence="7 8">C41B8</strain>
    </source>
</reference>
<dbReference type="Pfam" id="PF00669">
    <property type="entry name" value="Flagellin_N"/>
    <property type="match status" value="1"/>
</dbReference>
<feature type="domain" description="Flagellin C-terminal" evidence="6">
    <location>
        <begin position="286"/>
        <end position="371"/>
    </location>
</feature>
<dbReference type="eggNOG" id="COG1344">
    <property type="taxonomic scope" value="Bacteria"/>
</dbReference>